<dbReference type="InterPro" id="IPR051788">
    <property type="entry name" value="MFS_Transporter"/>
</dbReference>
<comment type="similarity">
    <text evidence="2">Belongs to the major facilitator superfamily.</text>
</comment>
<feature type="transmembrane region" description="Helical" evidence="7">
    <location>
        <begin position="195"/>
        <end position="215"/>
    </location>
</feature>
<feature type="transmembrane region" description="Helical" evidence="7">
    <location>
        <begin position="77"/>
        <end position="98"/>
    </location>
</feature>
<protein>
    <submittedName>
        <fullName evidence="9">MFS general substrate transporter</fullName>
    </submittedName>
</protein>
<feature type="transmembrane region" description="Helical" evidence="7">
    <location>
        <begin position="44"/>
        <end position="65"/>
    </location>
</feature>
<name>A0A1E3PQ73_9ASCO</name>
<dbReference type="Pfam" id="PF07690">
    <property type="entry name" value="MFS_1"/>
    <property type="match status" value="2"/>
</dbReference>
<dbReference type="STRING" id="857566.A0A1E3PQ73"/>
<feature type="transmembrane region" description="Helical" evidence="7">
    <location>
        <begin position="104"/>
        <end position="123"/>
    </location>
</feature>
<keyword evidence="5 7" id="KW-1133">Transmembrane helix</keyword>
<accession>A0A1E3PQ73</accession>
<evidence type="ECO:0000256" key="3">
    <source>
        <dbReference type="ARBA" id="ARBA00022448"/>
    </source>
</evidence>
<feature type="transmembrane region" description="Helical" evidence="7">
    <location>
        <begin position="163"/>
        <end position="183"/>
    </location>
</feature>
<sequence length="433" mass="47255">MDTIEDFFNISNDDENESDNFEVGDFLKEEKERWNYPTSNKWRVLATFFGFLVFGANDASIGALVPNLEDHYNVSDAGIALCFLSPFTGYLVAAMMTSYTHRKLGYQGVAIIAAVSQFTTFFISSFAPPFALYFIGLAITGFGCGTIEASWNTLISNLRNSDAILGILHGCYGLGAMISPAVATSLFKAGYRWTTFYRLMMIAALLELAASTFAFRGMTAAKHRLEEEKHANATNGGKDGEGGLKEALKTPTVWALALVLMLYVGGEVTTGGWIITFMIRVRDGSKENMRLVATGFWGGLTLGRFTLGFVTNHFGHTHKLVTIYMGCAVLFELLFWWIPSIFVSSVCTILVGFFIGPIFPSAMSLSTEYLPKRIQIAGIGLAAAIGGGGAALIPFITGVFINHLGAVIMPPTVLILFIIMTLSWIWLPKTVKS</sequence>
<feature type="transmembrane region" description="Helical" evidence="7">
    <location>
        <begin position="407"/>
        <end position="427"/>
    </location>
</feature>
<dbReference type="PANTHER" id="PTHR23514">
    <property type="entry name" value="BYPASS OF STOP CODON PROTEIN 6"/>
    <property type="match status" value="1"/>
</dbReference>
<feature type="domain" description="Major facilitator superfamily (MFS) profile" evidence="8">
    <location>
        <begin position="43"/>
        <end position="433"/>
    </location>
</feature>
<feature type="transmembrane region" description="Helical" evidence="7">
    <location>
        <begin position="291"/>
        <end position="314"/>
    </location>
</feature>
<keyword evidence="3" id="KW-0813">Transport</keyword>
<evidence type="ECO:0000256" key="7">
    <source>
        <dbReference type="SAM" id="Phobius"/>
    </source>
</evidence>
<dbReference type="PROSITE" id="PS50850">
    <property type="entry name" value="MFS"/>
    <property type="match status" value="1"/>
</dbReference>
<dbReference type="InterPro" id="IPR036259">
    <property type="entry name" value="MFS_trans_sf"/>
</dbReference>
<feature type="transmembrane region" description="Helical" evidence="7">
    <location>
        <begin position="253"/>
        <end position="279"/>
    </location>
</feature>
<evidence type="ECO:0000256" key="4">
    <source>
        <dbReference type="ARBA" id="ARBA00022692"/>
    </source>
</evidence>
<feature type="transmembrane region" description="Helical" evidence="7">
    <location>
        <begin position="376"/>
        <end position="401"/>
    </location>
</feature>
<dbReference type="GO" id="GO:0022857">
    <property type="term" value="F:transmembrane transporter activity"/>
    <property type="evidence" value="ECO:0007669"/>
    <property type="project" value="InterPro"/>
</dbReference>
<evidence type="ECO:0000259" key="8">
    <source>
        <dbReference type="PROSITE" id="PS50850"/>
    </source>
</evidence>
<dbReference type="AlphaFoldDB" id="A0A1E3PQ73"/>
<dbReference type="SUPFAM" id="SSF103473">
    <property type="entry name" value="MFS general substrate transporter"/>
    <property type="match status" value="1"/>
</dbReference>
<evidence type="ECO:0000313" key="10">
    <source>
        <dbReference type="Proteomes" id="UP000095009"/>
    </source>
</evidence>
<proteinExistence type="inferred from homology"/>
<evidence type="ECO:0000256" key="5">
    <source>
        <dbReference type="ARBA" id="ARBA00022989"/>
    </source>
</evidence>
<evidence type="ECO:0000313" key="9">
    <source>
        <dbReference type="EMBL" id="ODQ67571.1"/>
    </source>
</evidence>
<evidence type="ECO:0000256" key="2">
    <source>
        <dbReference type="ARBA" id="ARBA00008335"/>
    </source>
</evidence>
<dbReference type="InterPro" id="IPR020846">
    <property type="entry name" value="MFS_dom"/>
</dbReference>
<dbReference type="FunFam" id="1.20.1250.20:FF:000286">
    <property type="entry name" value="MFS efflux transporter"/>
    <property type="match status" value="1"/>
</dbReference>
<gene>
    <name evidence="9" type="ORF">NADFUDRAFT_56534</name>
</gene>
<feature type="transmembrane region" description="Helical" evidence="7">
    <location>
        <begin position="334"/>
        <end position="355"/>
    </location>
</feature>
<keyword evidence="4 7" id="KW-0812">Transmembrane</keyword>
<dbReference type="GO" id="GO:0012505">
    <property type="term" value="C:endomembrane system"/>
    <property type="evidence" value="ECO:0007669"/>
    <property type="project" value="UniProtKB-SubCell"/>
</dbReference>
<evidence type="ECO:0000256" key="1">
    <source>
        <dbReference type="ARBA" id="ARBA00004127"/>
    </source>
</evidence>
<evidence type="ECO:0000256" key="6">
    <source>
        <dbReference type="ARBA" id="ARBA00023136"/>
    </source>
</evidence>
<dbReference type="GO" id="GO:0016020">
    <property type="term" value="C:membrane"/>
    <property type="evidence" value="ECO:0007669"/>
    <property type="project" value="TreeGrafter"/>
</dbReference>
<reference evidence="9 10" key="1">
    <citation type="journal article" date="2016" name="Proc. Natl. Acad. Sci. U.S.A.">
        <title>Comparative genomics of biotechnologically important yeasts.</title>
        <authorList>
            <person name="Riley R."/>
            <person name="Haridas S."/>
            <person name="Wolfe K.H."/>
            <person name="Lopes M.R."/>
            <person name="Hittinger C.T."/>
            <person name="Goeker M."/>
            <person name="Salamov A.A."/>
            <person name="Wisecaver J.H."/>
            <person name="Long T.M."/>
            <person name="Calvey C.H."/>
            <person name="Aerts A.L."/>
            <person name="Barry K.W."/>
            <person name="Choi C."/>
            <person name="Clum A."/>
            <person name="Coughlan A.Y."/>
            <person name="Deshpande S."/>
            <person name="Douglass A.P."/>
            <person name="Hanson S.J."/>
            <person name="Klenk H.-P."/>
            <person name="LaButti K.M."/>
            <person name="Lapidus A."/>
            <person name="Lindquist E.A."/>
            <person name="Lipzen A.M."/>
            <person name="Meier-Kolthoff J.P."/>
            <person name="Ohm R.A."/>
            <person name="Otillar R.P."/>
            <person name="Pangilinan J.L."/>
            <person name="Peng Y."/>
            <person name="Rokas A."/>
            <person name="Rosa C.A."/>
            <person name="Scheuner C."/>
            <person name="Sibirny A.A."/>
            <person name="Slot J.C."/>
            <person name="Stielow J.B."/>
            <person name="Sun H."/>
            <person name="Kurtzman C.P."/>
            <person name="Blackwell M."/>
            <person name="Grigoriev I.V."/>
            <person name="Jeffries T.W."/>
        </authorList>
    </citation>
    <scope>NUCLEOTIDE SEQUENCE [LARGE SCALE GENOMIC DNA]</scope>
    <source>
        <strain evidence="9 10">DSM 6958</strain>
    </source>
</reference>
<dbReference type="EMBL" id="KV454407">
    <property type="protein sequence ID" value="ODQ67571.1"/>
    <property type="molecule type" value="Genomic_DNA"/>
</dbReference>
<keyword evidence="6 7" id="KW-0472">Membrane</keyword>
<keyword evidence="10" id="KW-1185">Reference proteome</keyword>
<dbReference type="OrthoDB" id="413079at2759"/>
<organism evidence="9 10">
    <name type="scientific">Nadsonia fulvescens var. elongata DSM 6958</name>
    <dbReference type="NCBI Taxonomy" id="857566"/>
    <lineage>
        <taxon>Eukaryota</taxon>
        <taxon>Fungi</taxon>
        <taxon>Dikarya</taxon>
        <taxon>Ascomycota</taxon>
        <taxon>Saccharomycotina</taxon>
        <taxon>Dipodascomycetes</taxon>
        <taxon>Dipodascales</taxon>
        <taxon>Dipodascales incertae sedis</taxon>
        <taxon>Nadsonia</taxon>
    </lineage>
</organism>
<feature type="transmembrane region" description="Helical" evidence="7">
    <location>
        <begin position="130"/>
        <end position="151"/>
    </location>
</feature>
<dbReference type="Gene3D" id="1.20.1250.20">
    <property type="entry name" value="MFS general substrate transporter like domains"/>
    <property type="match status" value="2"/>
</dbReference>
<dbReference type="InterPro" id="IPR011701">
    <property type="entry name" value="MFS"/>
</dbReference>
<dbReference type="PANTHER" id="PTHR23514:SF3">
    <property type="entry name" value="BYPASS OF STOP CODON PROTEIN 6"/>
    <property type="match status" value="1"/>
</dbReference>
<comment type="subcellular location">
    <subcellularLocation>
        <location evidence="1">Endomembrane system</location>
        <topology evidence="1">Multi-pass membrane protein</topology>
    </subcellularLocation>
</comment>
<dbReference type="Proteomes" id="UP000095009">
    <property type="component" value="Unassembled WGS sequence"/>
</dbReference>